<feature type="region of interest" description="Disordered" evidence="1">
    <location>
        <begin position="105"/>
        <end position="147"/>
    </location>
</feature>
<evidence type="ECO:0000313" key="2">
    <source>
        <dbReference type="EMBL" id="EJK57158.1"/>
    </source>
</evidence>
<feature type="compositionally biased region" description="Basic and acidic residues" evidence="1">
    <location>
        <begin position="36"/>
        <end position="49"/>
    </location>
</feature>
<proteinExistence type="predicted"/>
<accession>K0RTJ0</accession>
<name>K0RTJ0_THAOC</name>
<feature type="region of interest" description="Disordered" evidence="1">
    <location>
        <begin position="1"/>
        <end position="93"/>
    </location>
</feature>
<protein>
    <submittedName>
        <fullName evidence="2">Uncharacterized protein</fullName>
    </submittedName>
</protein>
<dbReference type="AlphaFoldDB" id="K0RTJ0"/>
<dbReference type="Proteomes" id="UP000266841">
    <property type="component" value="Unassembled WGS sequence"/>
</dbReference>
<comment type="caution">
    <text evidence="2">The sequence shown here is derived from an EMBL/GenBank/DDBJ whole genome shotgun (WGS) entry which is preliminary data.</text>
</comment>
<sequence length="216" mass="22571">GADGGGRPLPRDGDVGGLESPEDDAVRRGAVGVDEIECRGSFRPKDARRTRVVRLGPTRGASPRRRVEGVQAGQVASRLASPHRREGEGARMSSTSLEYISFSIGVIPRATRSNPRRSSGQRRAPSVPPRPTRVDAKGGRADGRRVNAAIGSVTASGSHPGGDTFAQSPAVSCWLRPVPPTRSPSSLDGAASPPLSRAMSSSSVARHRGSSGSWHS</sequence>
<evidence type="ECO:0000313" key="3">
    <source>
        <dbReference type="Proteomes" id="UP000266841"/>
    </source>
</evidence>
<feature type="compositionally biased region" description="Low complexity" evidence="1">
    <location>
        <begin position="190"/>
        <end position="216"/>
    </location>
</feature>
<dbReference type="EMBL" id="AGNL01029290">
    <property type="protein sequence ID" value="EJK57158.1"/>
    <property type="molecule type" value="Genomic_DNA"/>
</dbReference>
<evidence type="ECO:0000256" key="1">
    <source>
        <dbReference type="SAM" id="MobiDB-lite"/>
    </source>
</evidence>
<gene>
    <name evidence="2" type="ORF">THAOC_22830</name>
</gene>
<organism evidence="2 3">
    <name type="scientific">Thalassiosira oceanica</name>
    <name type="common">Marine diatom</name>
    <dbReference type="NCBI Taxonomy" id="159749"/>
    <lineage>
        <taxon>Eukaryota</taxon>
        <taxon>Sar</taxon>
        <taxon>Stramenopiles</taxon>
        <taxon>Ochrophyta</taxon>
        <taxon>Bacillariophyta</taxon>
        <taxon>Coscinodiscophyceae</taxon>
        <taxon>Thalassiosirophycidae</taxon>
        <taxon>Thalassiosirales</taxon>
        <taxon>Thalassiosiraceae</taxon>
        <taxon>Thalassiosira</taxon>
    </lineage>
</organism>
<feature type="compositionally biased region" description="Basic and acidic residues" evidence="1">
    <location>
        <begin position="132"/>
        <end position="145"/>
    </location>
</feature>
<keyword evidence="3" id="KW-1185">Reference proteome</keyword>
<reference evidence="2 3" key="1">
    <citation type="journal article" date="2012" name="Genome Biol.">
        <title>Genome and low-iron response of an oceanic diatom adapted to chronic iron limitation.</title>
        <authorList>
            <person name="Lommer M."/>
            <person name="Specht M."/>
            <person name="Roy A.S."/>
            <person name="Kraemer L."/>
            <person name="Andreson R."/>
            <person name="Gutowska M.A."/>
            <person name="Wolf J."/>
            <person name="Bergner S.V."/>
            <person name="Schilhabel M.B."/>
            <person name="Klostermeier U.C."/>
            <person name="Beiko R.G."/>
            <person name="Rosenstiel P."/>
            <person name="Hippler M."/>
            <person name="Laroche J."/>
        </authorList>
    </citation>
    <scope>NUCLEOTIDE SEQUENCE [LARGE SCALE GENOMIC DNA]</scope>
    <source>
        <strain evidence="2 3">CCMP1005</strain>
    </source>
</reference>
<feature type="region of interest" description="Disordered" evidence="1">
    <location>
        <begin position="174"/>
        <end position="216"/>
    </location>
</feature>
<feature type="non-terminal residue" evidence="2">
    <location>
        <position position="1"/>
    </location>
</feature>